<dbReference type="Proteomes" id="UP000499080">
    <property type="component" value="Unassembled WGS sequence"/>
</dbReference>
<feature type="transmembrane region" description="Helical" evidence="1">
    <location>
        <begin position="12"/>
        <end position="29"/>
    </location>
</feature>
<keyword evidence="3" id="KW-1185">Reference proteome</keyword>
<evidence type="ECO:0000313" key="2">
    <source>
        <dbReference type="EMBL" id="GBL87521.1"/>
    </source>
</evidence>
<proteinExistence type="predicted"/>
<evidence type="ECO:0000256" key="1">
    <source>
        <dbReference type="SAM" id="Phobius"/>
    </source>
</evidence>
<accession>A0A4Y2B580</accession>
<evidence type="ECO:0000313" key="3">
    <source>
        <dbReference type="Proteomes" id="UP000499080"/>
    </source>
</evidence>
<keyword evidence="1" id="KW-0812">Transmembrane</keyword>
<dbReference type="OrthoDB" id="6774530at2759"/>
<name>A0A4Y2B580_ARAVE</name>
<comment type="caution">
    <text evidence="2">The sequence shown here is derived from an EMBL/GenBank/DDBJ whole genome shotgun (WGS) entry which is preliminary data.</text>
</comment>
<gene>
    <name evidence="2" type="ORF">AVEN_165139_1</name>
</gene>
<reference evidence="2 3" key="1">
    <citation type="journal article" date="2019" name="Sci. Rep.">
        <title>Orb-weaving spider Araneus ventricosus genome elucidates the spidroin gene catalogue.</title>
        <authorList>
            <person name="Kono N."/>
            <person name="Nakamura H."/>
            <person name="Ohtoshi R."/>
            <person name="Moran D.A.P."/>
            <person name="Shinohara A."/>
            <person name="Yoshida Y."/>
            <person name="Fujiwara M."/>
            <person name="Mori M."/>
            <person name="Tomita M."/>
            <person name="Arakawa K."/>
        </authorList>
    </citation>
    <scope>NUCLEOTIDE SEQUENCE [LARGE SCALE GENOMIC DNA]</scope>
</reference>
<organism evidence="2 3">
    <name type="scientific">Araneus ventricosus</name>
    <name type="common">Orbweaver spider</name>
    <name type="synonym">Epeira ventricosa</name>
    <dbReference type="NCBI Taxonomy" id="182803"/>
    <lineage>
        <taxon>Eukaryota</taxon>
        <taxon>Metazoa</taxon>
        <taxon>Ecdysozoa</taxon>
        <taxon>Arthropoda</taxon>
        <taxon>Chelicerata</taxon>
        <taxon>Arachnida</taxon>
        <taxon>Araneae</taxon>
        <taxon>Araneomorphae</taxon>
        <taxon>Entelegynae</taxon>
        <taxon>Araneoidea</taxon>
        <taxon>Araneidae</taxon>
        <taxon>Araneus</taxon>
    </lineage>
</organism>
<dbReference type="AlphaFoldDB" id="A0A4Y2B580"/>
<sequence length="182" mass="20678">MARLCRRQRTEAIITAAYLFMTIFLYAANGSKIKCYGTKTLKLDLSLRRKFVVADVSHPILGSDFVERFELLVDIKNRRLIDNLTYLSAKGITATGNSLGLTLVSNQSPYHTILNRYRELLTPMLCDVSASHNIENCIETRGPPMFSKVRRLNLEKLKFLKQEFRTLMEQGIISPSKSASLC</sequence>
<keyword evidence="1" id="KW-1133">Transmembrane helix</keyword>
<keyword evidence="1" id="KW-0472">Membrane</keyword>
<protein>
    <submittedName>
        <fullName evidence="2">Uncharacterized protein</fullName>
    </submittedName>
</protein>
<dbReference type="EMBL" id="BGPR01000054">
    <property type="protein sequence ID" value="GBL87521.1"/>
    <property type="molecule type" value="Genomic_DNA"/>
</dbReference>